<name>A0A397TW52_9GLOM</name>
<accession>A0A397TW52</accession>
<comment type="caution">
    <text evidence="2">The sequence shown here is derived from an EMBL/GenBank/DDBJ whole genome shotgun (WGS) entry which is preliminary data.</text>
</comment>
<keyword evidence="3" id="KW-1185">Reference proteome</keyword>
<organism evidence="2 3">
    <name type="scientific">Gigaspora rosea</name>
    <dbReference type="NCBI Taxonomy" id="44941"/>
    <lineage>
        <taxon>Eukaryota</taxon>
        <taxon>Fungi</taxon>
        <taxon>Fungi incertae sedis</taxon>
        <taxon>Mucoromycota</taxon>
        <taxon>Glomeromycotina</taxon>
        <taxon>Glomeromycetes</taxon>
        <taxon>Diversisporales</taxon>
        <taxon>Gigasporaceae</taxon>
        <taxon>Gigaspora</taxon>
    </lineage>
</organism>
<keyword evidence="1" id="KW-0812">Transmembrane</keyword>
<dbReference type="Proteomes" id="UP000266673">
    <property type="component" value="Unassembled WGS sequence"/>
</dbReference>
<proteinExistence type="predicted"/>
<sequence length="191" mass="22063">MGLVRLTQEASKNFLAPENNQSAYIENLLNDIAIKVPINRSRLSSNFKPQKLFQDKIIIPISIDAANNENERNASELASDLAYMILFKNITTISSGVTNDLDPNYNVRLLGFIQNKWNDYKAPITFGIMLFIFSYLLSHILSYNLKSEYFERINTAIYILGLIIPNFILSILFVVKYSNQVPELYWLRHYN</sequence>
<protein>
    <submittedName>
        <fullName evidence="2">Uncharacterized protein</fullName>
    </submittedName>
</protein>
<dbReference type="STRING" id="44941.A0A397TW52"/>
<reference evidence="2 3" key="1">
    <citation type="submission" date="2018-06" db="EMBL/GenBank/DDBJ databases">
        <title>Comparative genomics reveals the genomic features of Rhizophagus irregularis, R. cerebriforme, R. diaphanum and Gigaspora rosea, and their symbiotic lifestyle signature.</title>
        <authorList>
            <person name="Morin E."/>
            <person name="San Clemente H."/>
            <person name="Chen E.C.H."/>
            <person name="De La Providencia I."/>
            <person name="Hainaut M."/>
            <person name="Kuo A."/>
            <person name="Kohler A."/>
            <person name="Murat C."/>
            <person name="Tang N."/>
            <person name="Roy S."/>
            <person name="Loubradou J."/>
            <person name="Henrissat B."/>
            <person name="Grigoriev I.V."/>
            <person name="Corradi N."/>
            <person name="Roux C."/>
            <person name="Martin F.M."/>
        </authorList>
    </citation>
    <scope>NUCLEOTIDE SEQUENCE [LARGE SCALE GENOMIC DNA]</scope>
    <source>
        <strain evidence="2 3">DAOM 194757</strain>
    </source>
</reference>
<feature type="transmembrane region" description="Helical" evidence="1">
    <location>
        <begin position="155"/>
        <end position="175"/>
    </location>
</feature>
<evidence type="ECO:0000256" key="1">
    <source>
        <dbReference type="SAM" id="Phobius"/>
    </source>
</evidence>
<dbReference type="EMBL" id="QKWP01002747">
    <property type="protein sequence ID" value="RIB02290.1"/>
    <property type="molecule type" value="Genomic_DNA"/>
</dbReference>
<evidence type="ECO:0000313" key="2">
    <source>
        <dbReference type="EMBL" id="RIB02290.1"/>
    </source>
</evidence>
<evidence type="ECO:0000313" key="3">
    <source>
        <dbReference type="Proteomes" id="UP000266673"/>
    </source>
</evidence>
<keyword evidence="1" id="KW-0472">Membrane</keyword>
<gene>
    <name evidence="2" type="ORF">C2G38_895072</name>
</gene>
<dbReference type="AlphaFoldDB" id="A0A397TW52"/>
<dbReference type="OrthoDB" id="2445774at2759"/>
<keyword evidence="1" id="KW-1133">Transmembrane helix</keyword>
<feature type="transmembrane region" description="Helical" evidence="1">
    <location>
        <begin position="124"/>
        <end position="143"/>
    </location>
</feature>